<evidence type="ECO:0000313" key="2">
    <source>
        <dbReference type="Proteomes" id="UP000319817"/>
    </source>
</evidence>
<sequence length="92" mass="10487">MRPCFTVGVKARLSFFPLMRCPRLCTFGRRRWSIDQTTGNRLQFSTVAKIDQAVTEIGHVDLESLQVESGRLPPLYQDYGARLRGGTVRQND</sequence>
<dbReference type="Proteomes" id="UP000319817">
    <property type="component" value="Chromosome"/>
</dbReference>
<reference evidence="1 2" key="1">
    <citation type="submission" date="2019-02" db="EMBL/GenBank/DDBJ databases">
        <title>Deep-cultivation of Planctomycetes and their phenomic and genomic characterization uncovers novel biology.</title>
        <authorList>
            <person name="Wiegand S."/>
            <person name="Jogler M."/>
            <person name="Boedeker C."/>
            <person name="Pinto D."/>
            <person name="Vollmers J."/>
            <person name="Rivas-Marin E."/>
            <person name="Kohn T."/>
            <person name="Peeters S.H."/>
            <person name="Heuer A."/>
            <person name="Rast P."/>
            <person name="Oberbeckmann S."/>
            <person name="Bunk B."/>
            <person name="Jeske O."/>
            <person name="Meyerdierks A."/>
            <person name="Storesund J.E."/>
            <person name="Kallscheuer N."/>
            <person name="Luecker S."/>
            <person name="Lage O.M."/>
            <person name="Pohl T."/>
            <person name="Merkel B.J."/>
            <person name="Hornburger P."/>
            <person name="Mueller R.-W."/>
            <person name="Bruemmer F."/>
            <person name="Labrenz M."/>
            <person name="Spormann A.M."/>
            <person name="Op den Camp H."/>
            <person name="Overmann J."/>
            <person name="Amann R."/>
            <person name="Jetten M.S.M."/>
            <person name="Mascher T."/>
            <person name="Medema M.H."/>
            <person name="Devos D.P."/>
            <person name="Kaster A.-K."/>
            <person name="Ovreas L."/>
            <person name="Rohde M."/>
            <person name="Galperin M.Y."/>
            <person name="Jogler C."/>
        </authorList>
    </citation>
    <scope>NUCLEOTIDE SEQUENCE [LARGE SCALE GENOMIC DNA]</scope>
    <source>
        <strain evidence="1 2">K23_9</strain>
    </source>
</reference>
<name>A0A517P0X9_9BACT</name>
<accession>A0A517P0X9</accession>
<dbReference type="EMBL" id="CP036526">
    <property type="protein sequence ID" value="QDT13028.1"/>
    <property type="molecule type" value="Genomic_DNA"/>
</dbReference>
<dbReference type="AlphaFoldDB" id="A0A517P0X9"/>
<evidence type="ECO:0000313" key="1">
    <source>
        <dbReference type="EMBL" id="QDT13028.1"/>
    </source>
</evidence>
<protein>
    <submittedName>
        <fullName evidence="1">Uncharacterized protein</fullName>
    </submittedName>
</protein>
<keyword evidence="2" id="KW-1185">Reference proteome</keyword>
<proteinExistence type="predicted"/>
<gene>
    <name evidence="1" type="ORF">K239x_50430</name>
</gene>
<organism evidence="1 2">
    <name type="scientific">Stieleria marina</name>
    <dbReference type="NCBI Taxonomy" id="1930275"/>
    <lineage>
        <taxon>Bacteria</taxon>
        <taxon>Pseudomonadati</taxon>
        <taxon>Planctomycetota</taxon>
        <taxon>Planctomycetia</taxon>
        <taxon>Pirellulales</taxon>
        <taxon>Pirellulaceae</taxon>
        <taxon>Stieleria</taxon>
    </lineage>
</organism>